<accession>A0A6P4BM29</accession>
<comment type="catalytic activity">
    <reaction evidence="1">
        <text>ATP + H2O = ADP + phosphate + H(+)</text>
        <dbReference type="Rhea" id="RHEA:13065"/>
        <dbReference type="ChEBI" id="CHEBI:15377"/>
        <dbReference type="ChEBI" id="CHEBI:15378"/>
        <dbReference type="ChEBI" id="CHEBI:30616"/>
        <dbReference type="ChEBI" id="CHEBI:43474"/>
        <dbReference type="ChEBI" id="CHEBI:456216"/>
        <dbReference type="EC" id="5.6.2.3"/>
    </reaction>
</comment>
<dbReference type="GO" id="GO:0016787">
    <property type="term" value="F:hydrolase activity"/>
    <property type="evidence" value="ECO:0007669"/>
    <property type="project" value="UniProtKB-KW"/>
</dbReference>
<sequence>MSNFVRGPTNHDQIKSANGIIHNSFRDACFALGLLNDDREYIEAIKEASCCGLDDYLRKLFTVMLMSNSVWEEIWRILSNDILYNERKLSKNSDLSLTDDQLKTRCLYEIEMILQDNKKSLKEFLPMPFPKYFVRLKFQNGLIYKELNYDKNNLKNEFQTLFSFLTQEQGIFEKIVEVVSKKNGGVFFVYGHGGIGKTYLWIVLTSFSRSQEMIVLTVTLSEIAALLLSGGRVAHSSELAELLKQTKRIIWDEAPMVHRYSVKAFDKSLRDIMLSTNNNNANLPFGRKAVVFRGDFRQILPIIPGGGMTKIVNASISSSYIWDYCSVLRLTKNMRLEESSHADNDELALFSQ</sequence>
<evidence type="ECO:0000313" key="3">
    <source>
        <dbReference type="Proteomes" id="UP000515211"/>
    </source>
</evidence>
<dbReference type="Proteomes" id="UP000515211">
    <property type="component" value="Chromosome 9"/>
</dbReference>
<comment type="cofactor">
    <cofactor evidence="1">
        <name>Mg(2+)</name>
        <dbReference type="ChEBI" id="CHEBI:18420"/>
    </cofactor>
</comment>
<dbReference type="AlphaFoldDB" id="A0A6P4BM29"/>
<dbReference type="RefSeq" id="XP_015939882.1">
    <property type="nucleotide sequence ID" value="XM_016084396.1"/>
</dbReference>
<dbReference type="InterPro" id="IPR027417">
    <property type="entry name" value="P-loop_NTPase"/>
</dbReference>
<dbReference type="PANTHER" id="PTHR10492">
    <property type="match status" value="1"/>
</dbReference>
<keyword evidence="1" id="KW-0233">DNA recombination</keyword>
<dbReference type="Gene3D" id="3.40.50.300">
    <property type="entry name" value="P-loop containing nucleotide triphosphate hydrolases"/>
    <property type="match status" value="1"/>
</dbReference>
<dbReference type="SUPFAM" id="SSF52540">
    <property type="entry name" value="P-loop containing nucleoside triphosphate hydrolases"/>
    <property type="match status" value="1"/>
</dbReference>
<dbReference type="GO" id="GO:0006281">
    <property type="term" value="P:DNA repair"/>
    <property type="evidence" value="ECO:0007669"/>
    <property type="project" value="UniProtKB-KW"/>
</dbReference>
<dbReference type="InterPro" id="IPR010285">
    <property type="entry name" value="DNA_helicase_pif1-like_DEAD"/>
</dbReference>
<evidence type="ECO:0000256" key="1">
    <source>
        <dbReference type="RuleBase" id="RU363044"/>
    </source>
</evidence>
<keyword evidence="1" id="KW-0547">Nucleotide-binding</keyword>
<protein>
    <recommendedName>
        <fullName evidence="1">ATP-dependent DNA helicase</fullName>
        <ecNumber evidence="1">5.6.2.3</ecNumber>
    </recommendedName>
</protein>
<dbReference type="EC" id="5.6.2.3" evidence="1"/>
<evidence type="ECO:0000313" key="4">
    <source>
        <dbReference type="RefSeq" id="XP_015939882.1"/>
    </source>
</evidence>
<keyword evidence="1" id="KW-0347">Helicase</keyword>
<organism evidence="3 4">
    <name type="scientific">Arachis duranensis</name>
    <name type="common">Wild peanut</name>
    <dbReference type="NCBI Taxonomy" id="130453"/>
    <lineage>
        <taxon>Eukaryota</taxon>
        <taxon>Viridiplantae</taxon>
        <taxon>Streptophyta</taxon>
        <taxon>Embryophyta</taxon>
        <taxon>Tracheophyta</taxon>
        <taxon>Spermatophyta</taxon>
        <taxon>Magnoliopsida</taxon>
        <taxon>eudicotyledons</taxon>
        <taxon>Gunneridae</taxon>
        <taxon>Pentapetalae</taxon>
        <taxon>rosids</taxon>
        <taxon>fabids</taxon>
        <taxon>Fabales</taxon>
        <taxon>Fabaceae</taxon>
        <taxon>Papilionoideae</taxon>
        <taxon>50 kb inversion clade</taxon>
        <taxon>dalbergioids sensu lato</taxon>
        <taxon>Dalbergieae</taxon>
        <taxon>Pterocarpus clade</taxon>
        <taxon>Arachis</taxon>
    </lineage>
</organism>
<reference evidence="3" key="1">
    <citation type="journal article" date="2016" name="Nat. Genet.">
        <title>The genome sequences of Arachis duranensis and Arachis ipaensis, the diploid ancestors of cultivated peanut.</title>
        <authorList>
            <person name="Bertioli D.J."/>
            <person name="Cannon S.B."/>
            <person name="Froenicke L."/>
            <person name="Huang G."/>
            <person name="Farmer A.D."/>
            <person name="Cannon E.K."/>
            <person name="Liu X."/>
            <person name="Gao D."/>
            <person name="Clevenger J."/>
            <person name="Dash S."/>
            <person name="Ren L."/>
            <person name="Moretzsohn M.C."/>
            <person name="Shirasawa K."/>
            <person name="Huang W."/>
            <person name="Vidigal B."/>
            <person name="Abernathy B."/>
            <person name="Chu Y."/>
            <person name="Niederhuth C.E."/>
            <person name="Umale P."/>
            <person name="Araujo A.C."/>
            <person name="Kozik A."/>
            <person name="Kim K.D."/>
            <person name="Burow M.D."/>
            <person name="Varshney R.K."/>
            <person name="Wang X."/>
            <person name="Zhang X."/>
            <person name="Barkley N."/>
            <person name="Guimaraes P.M."/>
            <person name="Isobe S."/>
            <person name="Guo B."/>
            <person name="Liao B."/>
            <person name="Stalker H.T."/>
            <person name="Schmitz R.J."/>
            <person name="Scheffler B.E."/>
            <person name="Leal-Bertioli S.C."/>
            <person name="Xun X."/>
            <person name="Jackson S.A."/>
            <person name="Michelmore R."/>
            <person name="Ozias-Akins P."/>
        </authorList>
    </citation>
    <scope>NUCLEOTIDE SEQUENCE [LARGE SCALE GENOMIC DNA]</scope>
    <source>
        <strain evidence="3">cv. V14167</strain>
    </source>
</reference>
<dbReference type="PANTHER" id="PTHR10492:SF78">
    <property type="entry name" value="ATP-DEPENDENT DNA HELICASE"/>
    <property type="match status" value="1"/>
</dbReference>
<keyword evidence="1" id="KW-0378">Hydrolase</keyword>
<keyword evidence="3" id="KW-1185">Reference proteome</keyword>
<evidence type="ECO:0000259" key="2">
    <source>
        <dbReference type="Pfam" id="PF05970"/>
    </source>
</evidence>
<dbReference type="GO" id="GO:0005524">
    <property type="term" value="F:ATP binding"/>
    <property type="evidence" value="ECO:0007669"/>
    <property type="project" value="UniProtKB-KW"/>
</dbReference>
<dbReference type="GeneID" id="107465417"/>
<name>A0A6P4BM29_ARADU</name>
<gene>
    <name evidence="4" type="primary">LOC107465417</name>
</gene>
<dbReference type="Pfam" id="PF05970">
    <property type="entry name" value="PIF1"/>
    <property type="match status" value="1"/>
</dbReference>
<comment type="similarity">
    <text evidence="1">Belongs to the helicase family.</text>
</comment>
<keyword evidence="1" id="KW-0227">DNA damage</keyword>
<reference evidence="4" key="2">
    <citation type="submission" date="2025-08" db="UniProtKB">
        <authorList>
            <consortium name="RefSeq"/>
        </authorList>
    </citation>
    <scope>IDENTIFICATION</scope>
    <source>
        <tissue evidence="4">Whole plant</tissue>
    </source>
</reference>
<keyword evidence="1" id="KW-0234">DNA repair</keyword>
<dbReference type="KEGG" id="adu:107465417"/>
<feature type="domain" description="DNA helicase Pif1-like DEAD-box helicase" evidence="2">
    <location>
        <begin position="237"/>
        <end position="351"/>
    </location>
</feature>
<dbReference type="GO" id="GO:0043139">
    <property type="term" value="F:5'-3' DNA helicase activity"/>
    <property type="evidence" value="ECO:0007669"/>
    <property type="project" value="UniProtKB-EC"/>
</dbReference>
<proteinExistence type="inferred from homology"/>
<dbReference type="GO" id="GO:0006310">
    <property type="term" value="P:DNA recombination"/>
    <property type="evidence" value="ECO:0007669"/>
    <property type="project" value="UniProtKB-KW"/>
</dbReference>
<dbReference type="GO" id="GO:0000723">
    <property type="term" value="P:telomere maintenance"/>
    <property type="evidence" value="ECO:0007669"/>
    <property type="project" value="InterPro"/>
</dbReference>
<keyword evidence="1" id="KW-0067">ATP-binding</keyword>